<protein>
    <submittedName>
        <fullName evidence="3">Uncharacterized protein</fullName>
    </submittedName>
</protein>
<dbReference type="PANTHER" id="PTHR31057:SF0">
    <property type="entry name" value="E3 UFM1-PROTEIN LIGASE 1"/>
    <property type="match status" value="1"/>
</dbReference>
<dbReference type="Proteomes" id="UP000613740">
    <property type="component" value="Unassembled WGS sequence"/>
</dbReference>
<dbReference type="OrthoDB" id="10650295at2759"/>
<dbReference type="GO" id="GO:0034976">
    <property type="term" value="P:response to endoplasmic reticulum stress"/>
    <property type="evidence" value="ECO:0007669"/>
    <property type="project" value="TreeGrafter"/>
</dbReference>
<evidence type="ECO:0000259" key="2">
    <source>
        <dbReference type="Pfam" id="PF25041"/>
    </source>
</evidence>
<evidence type="ECO:0000259" key="1">
    <source>
        <dbReference type="Pfam" id="PF23659"/>
    </source>
</evidence>
<dbReference type="EMBL" id="JAEHOD010000008">
    <property type="protein sequence ID" value="KAG2451252.1"/>
    <property type="molecule type" value="Genomic_DNA"/>
</dbReference>
<dbReference type="Pfam" id="PF23659">
    <property type="entry name" value="UFL1"/>
    <property type="match status" value="1"/>
</dbReference>
<dbReference type="InterPro" id="IPR056761">
    <property type="entry name" value="Ufl1-like_C"/>
</dbReference>
<feature type="domain" description="E3 UFM1-protein ligase-like C-terminal" evidence="2">
    <location>
        <begin position="170"/>
        <end position="227"/>
    </location>
</feature>
<dbReference type="GO" id="GO:1990592">
    <property type="term" value="P:protein K69-linked ufmylation"/>
    <property type="evidence" value="ECO:0007669"/>
    <property type="project" value="TreeGrafter"/>
</dbReference>
<organism evidence="3 4">
    <name type="scientific">Chlamydomonas schloesseri</name>
    <dbReference type="NCBI Taxonomy" id="2026947"/>
    <lineage>
        <taxon>Eukaryota</taxon>
        <taxon>Viridiplantae</taxon>
        <taxon>Chlorophyta</taxon>
        <taxon>core chlorophytes</taxon>
        <taxon>Chlorophyceae</taxon>
        <taxon>CS clade</taxon>
        <taxon>Chlamydomonadales</taxon>
        <taxon>Chlamydomonadaceae</taxon>
        <taxon>Chlamydomonas</taxon>
    </lineage>
</organism>
<dbReference type="AlphaFoldDB" id="A0A836B8X6"/>
<dbReference type="GO" id="GO:0032434">
    <property type="term" value="P:regulation of proteasomal ubiquitin-dependent protein catabolic process"/>
    <property type="evidence" value="ECO:0007669"/>
    <property type="project" value="TreeGrafter"/>
</dbReference>
<reference evidence="3" key="1">
    <citation type="journal article" date="2020" name="bioRxiv">
        <title>Comparative genomics of Chlamydomonas.</title>
        <authorList>
            <person name="Craig R.J."/>
            <person name="Hasan A.R."/>
            <person name="Ness R.W."/>
            <person name="Keightley P.D."/>
        </authorList>
    </citation>
    <scope>NUCLEOTIDE SEQUENCE</scope>
    <source>
        <strain evidence="3">CCAP 11/173</strain>
    </source>
</reference>
<dbReference type="InterPro" id="IPR018611">
    <property type="entry name" value="Ufl1"/>
</dbReference>
<evidence type="ECO:0000313" key="3">
    <source>
        <dbReference type="EMBL" id="KAG2451252.1"/>
    </source>
</evidence>
<name>A0A836B8X6_9CHLO</name>
<keyword evidence="4" id="KW-1185">Reference proteome</keyword>
<dbReference type="PANTHER" id="PTHR31057">
    <property type="entry name" value="E3 UFM1-PROTEIN LIGASE 1"/>
    <property type="match status" value="1"/>
</dbReference>
<dbReference type="GO" id="GO:0005789">
    <property type="term" value="C:endoplasmic reticulum membrane"/>
    <property type="evidence" value="ECO:0007669"/>
    <property type="project" value="TreeGrafter"/>
</dbReference>
<dbReference type="GO" id="GO:0061666">
    <property type="term" value="F:UFM1 ligase activity"/>
    <property type="evidence" value="ECO:0007669"/>
    <property type="project" value="InterPro"/>
</dbReference>
<comment type="caution">
    <text evidence="3">The sequence shown here is derived from an EMBL/GenBank/DDBJ whole genome shotgun (WGS) entry which is preliminary data.</text>
</comment>
<gene>
    <name evidence="3" type="ORF">HYH02_003859</name>
</gene>
<feature type="domain" description="E3 UFM1-protein ligase 1-like" evidence="1">
    <location>
        <begin position="31"/>
        <end position="165"/>
    </location>
</feature>
<evidence type="ECO:0000313" key="4">
    <source>
        <dbReference type="Proteomes" id="UP000613740"/>
    </source>
</evidence>
<dbReference type="Pfam" id="PF25041">
    <property type="entry name" value="UFL1_C"/>
    <property type="match status" value="1"/>
</dbReference>
<sequence>MADRRKLRSIVSYACAAFTAGAEERRRAKEALAKSLEEAYGRLLLYGAGAEGFVDDEATHTTLQRHALRTTGAECVDLLHRWARVEYQPEGGEGAAAAAASTSSASTPAGFLTAAEIKALLRAVPPDVAEGLAAAAEVPGAGSVREAEALLDRAAAAVGVRPKKLDKKSEKAALAALRERLLGQLAAEAGDPPAALALMVPLAHLRITGKAVSLPGKALGPVLARLGAAAAAAAEGAGGGMSEELAGCVRGLAALHEGVVEYLKAQSSPAAGGGDTGALLERLTESLPPLKSALGLQVPGGGGGGAAAAAGEAEA</sequence>
<accession>A0A836B8X6</accession>
<dbReference type="InterPro" id="IPR056580">
    <property type="entry name" value="Ufl1_dom"/>
</dbReference>
<proteinExistence type="predicted"/>